<comment type="caution">
    <text evidence="1">The sequence shown here is derived from an EMBL/GenBank/DDBJ whole genome shotgun (WGS) entry which is preliminary data.</text>
</comment>
<accession>A0A542E2Z6</accession>
<reference evidence="1 2" key="1">
    <citation type="submission" date="2019-06" db="EMBL/GenBank/DDBJ databases">
        <title>Sequencing the genomes of 1000 actinobacteria strains.</title>
        <authorList>
            <person name="Klenk H.-P."/>
        </authorList>
    </citation>
    <scope>NUCLEOTIDE SEQUENCE [LARGE SCALE GENOMIC DNA]</scope>
    <source>
        <strain evidence="1 2">DSM 18607</strain>
    </source>
</reference>
<name>A0A542E2Z6_9MICO</name>
<sequence length="226" mass="24503">MIEWLPRWPRDGNGWRDSRGTLLAGEPHPGTVRGRTGVVVPVHRREPESGSYGRPALAAAGGTAVGVYWGFEHGIVFPTVGAAVVGLSGITAAARRWAALRRHPSLRVDETGIETGGLFVPWSVVEAVVAHTARGGRGRGDTRPSRNLLALRVSEFDNVQGLTPVRAGAANLTRRRLLMVAEAAELRRPRETFEALRLLVRRPEARLLLAGPEGVRLFTEGTLHLD</sequence>
<proteinExistence type="predicted"/>
<keyword evidence="2" id="KW-1185">Reference proteome</keyword>
<dbReference type="RefSeq" id="WP_141849032.1">
    <property type="nucleotide sequence ID" value="NZ_BAAAPR010000007.1"/>
</dbReference>
<dbReference type="AlphaFoldDB" id="A0A542E2Z6"/>
<gene>
    <name evidence="1" type="ORF">FB458_2816</name>
</gene>
<dbReference type="Proteomes" id="UP000317893">
    <property type="component" value="Unassembled WGS sequence"/>
</dbReference>
<evidence type="ECO:0000313" key="1">
    <source>
        <dbReference type="EMBL" id="TQJ09703.1"/>
    </source>
</evidence>
<organism evidence="1 2">
    <name type="scientific">Lapillicoccus jejuensis</name>
    <dbReference type="NCBI Taxonomy" id="402171"/>
    <lineage>
        <taxon>Bacteria</taxon>
        <taxon>Bacillati</taxon>
        <taxon>Actinomycetota</taxon>
        <taxon>Actinomycetes</taxon>
        <taxon>Micrococcales</taxon>
        <taxon>Intrasporangiaceae</taxon>
        <taxon>Lapillicoccus</taxon>
    </lineage>
</organism>
<evidence type="ECO:0000313" key="2">
    <source>
        <dbReference type="Proteomes" id="UP000317893"/>
    </source>
</evidence>
<protein>
    <submittedName>
        <fullName evidence="1">Uncharacterized protein</fullName>
    </submittedName>
</protein>
<dbReference type="EMBL" id="VFMN01000001">
    <property type="protein sequence ID" value="TQJ09703.1"/>
    <property type="molecule type" value="Genomic_DNA"/>
</dbReference>